<sequence>MPWWFKSKKAFDISDPSDRDSFFVVTAIFNPVGFTSRYDLYHKFVSHMAQCGVQLMTVEAIFPSLGQNEFQVTQADNPLHVQVRSPSVYWMKENLINLGVSRLPSHAKWVAWLDADVTFEDKNWMGATLTALKKYEVVQVFKKAKFLGPPPEGKVLRTDYGFGYSVVHDKIIDQERYAEWYPHPGYGWAMTISSFRAIGGLPIHDIVGSGDLHFAFSLLNRVSNAVEDQLHPEFKSLILQISNRTFETLSSMAKATGKQGIVGYAPVTLRHNWHGSRSDRQYVDRWKILIAHQFNFREDVETNDESGLLEFVGGKSDALQRDILTHFRIRKEDGKEVSGQDLAVIAAGVAMKKHEKKKKKTGRKGSNSSSDDDRRKRNMGHNTAMDNMAWIPPPQTDPYCPPCIPCPDPNCPPGIPCPDPNCPPHCHPPGHDHHNDHEHGHGDHHDNHHYGDGGYSDIHTSTQY</sequence>
<dbReference type="SUPFAM" id="SSF53448">
    <property type="entry name" value="Nucleotide-diphospho-sugar transferases"/>
    <property type="match status" value="1"/>
</dbReference>
<evidence type="ECO:0000313" key="3">
    <source>
        <dbReference type="Proteomes" id="UP000198287"/>
    </source>
</evidence>
<comment type="caution">
    <text evidence="2">The sequence shown here is derived from an EMBL/GenBank/DDBJ whole genome shotgun (WGS) entry which is preliminary data.</text>
</comment>
<name>A0A226EFW7_FOLCA</name>
<dbReference type="OrthoDB" id="2151435at2759"/>
<dbReference type="InterPro" id="IPR029044">
    <property type="entry name" value="Nucleotide-diphossugar_trans"/>
</dbReference>
<dbReference type="Proteomes" id="UP000198287">
    <property type="component" value="Unassembled WGS sequence"/>
</dbReference>
<feature type="compositionally biased region" description="Basic and acidic residues" evidence="1">
    <location>
        <begin position="436"/>
        <end position="451"/>
    </location>
</feature>
<gene>
    <name evidence="2" type="ORF">Fcan01_09547</name>
</gene>
<proteinExistence type="predicted"/>
<evidence type="ECO:0000313" key="2">
    <source>
        <dbReference type="EMBL" id="OXA55701.1"/>
    </source>
</evidence>
<reference evidence="2 3" key="1">
    <citation type="submission" date="2015-12" db="EMBL/GenBank/DDBJ databases">
        <title>The genome of Folsomia candida.</title>
        <authorList>
            <person name="Faddeeva A."/>
            <person name="Derks M.F."/>
            <person name="Anvar Y."/>
            <person name="Smit S."/>
            <person name="Van Straalen N."/>
            <person name="Roelofs D."/>
        </authorList>
    </citation>
    <scope>NUCLEOTIDE SEQUENCE [LARGE SCALE GENOMIC DNA]</scope>
    <source>
        <strain evidence="2 3">VU population</strain>
        <tissue evidence="2">Whole body</tissue>
    </source>
</reference>
<protein>
    <submittedName>
        <fullName evidence="2">Uncharacterized protein</fullName>
    </submittedName>
</protein>
<dbReference type="AlphaFoldDB" id="A0A226EFW7"/>
<feature type="compositionally biased region" description="Basic residues" evidence="1">
    <location>
        <begin position="351"/>
        <end position="363"/>
    </location>
</feature>
<organism evidence="2 3">
    <name type="scientific">Folsomia candida</name>
    <name type="common">Springtail</name>
    <dbReference type="NCBI Taxonomy" id="158441"/>
    <lineage>
        <taxon>Eukaryota</taxon>
        <taxon>Metazoa</taxon>
        <taxon>Ecdysozoa</taxon>
        <taxon>Arthropoda</taxon>
        <taxon>Hexapoda</taxon>
        <taxon>Collembola</taxon>
        <taxon>Entomobryomorpha</taxon>
        <taxon>Isotomoidea</taxon>
        <taxon>Isotomidae</taxon>
        <taxon>Proisotominae</taxon>
        <taxon>Folsomia</taxon>
    </lineage>
</organism>
<evidence type="ECO:0000256" key="1">
    <source>
        <dbReference type="SAM" id="MobiDB-lite"/>
    </source>
</evidence>
<dbReference type="EMBL" id="LNIX01000004">
    <property type="protein sequence ID" value="OXA55701.1"/>
    <property type="molecule type" value="Genomic_DNA"/>
</dbReference>
<keyword evidence="3" id="KW-1185">Reference proteome</keyword>
<feature type="region of interest" description="Disordered" evidence="1">
    <location>
        <begin position="436"/>
        <end position="464"/>
    </location>
</feature>
<feature type="region of interest" description="Disordered" evidence="1">
    <location>
        <begin position="351"/>
        <end position="380"/>
    </location>
</feature>
<accession>A0A226EFW7</accession>